<evidence type="ECO:0000256" key="1">
    <source>
        <dbReference type="ARBA" id="ARBA00008383"/>
    </source>
</evidence>
<proteinExistence type="inferred from homology"/>
<evidence type="ECO:0000313" key="2">
    <source>
        <dbReference type="EMBL" id="CAL1713552.1"/>
    </source>
</evidence>
<protein>
    <recommendedName>
        <fullName evidence="4">CoA-transferase family III</fullName>
    </recommendedName>
</protein>
<dbReference type="Gene3D" id="3.40.50.10540">
    <property type="entry name" value="Crotonobetainyl-coa:carnitine coa-transferase, domain 1"/>
    <property type="match status" value="1"/>
</dbReference>
<sequence>MCQLMRSMPWWSSRARRIIVSMASLPVRYGTSWQGLTRPRTTTMYGYTQIFHSNLFVVIPRRNILQCRSTKQSVAHALLQWNSREFEMEVARRKMVATAMRTFDEWDEHPQGKALTGTPPVVLLKVGDAPKRELKEGNQHPLEGIRVLDLTRVLAGPICGRTLAAHGADVLWITSPRLPALPSIDVDTSRGKRTTQLDLTVEQDRHTLASLVKDADVFLQAYRPGGLQDKAFGVQDVVRARPGIVYASLTAYGWEGPWKDLRGFDSLVQTTTGFNCAEAEAFATYQGKHIQGRQPPRPLPMQALDHAAAYFLAFGIHAALARTITEGGSWEVRVSLAAVGRWVRSLGQLDPSVAFGQGCPLPGQGIPPSAEIASILRQYRQSGEELDGHNSHRKMVSAIRHAAILDRTPVKEDGAPVVLNAHSPEWLPR</sequence>
<evidence type="ECO:0000313" key="3">
    <source>
        <dbReference type="Proteomes" id="UP001497453"/>
    </source>
</evidence>
<dbReference type="Proteomes" id="UP001497453">
    <property type="component" value="Chromosome 7"/>
</dbReference>
<dbReference type="Pfam" id="PF02515">
    <property type="entry name" value="CoA_transf_3"/>
    <property type="match status" value="1"/>
</dbReference>
<name>A0ABP1E0Q5_9APHY</name>
<reference evidence="3" key="1">
    <citation type="submission" date="2024-04" db="EMBL/GenBank/DDBJ databases">
        <authorList>
            <person name="Shaw F."/>
            <person name="Minotto A."/>
        </authorList>
    </citation>
    <scope>NUCLEOTIDE SEQUENCE [LARGE SCALE GENOMIC DNA]</scope>
</reference>
<keyword evidence="3" id="KW-1185">Reference proteome</keyword>
<accession>A0ABP1E0Q5</accession>
<dbReference type="PANTHER" id="PTHR48228:SF4">
    <property type="entry name" value="BLR3030 PROTEIN"/>
    <property type="match status" value="1"/>
</dbReference>
<dbReference type="InterPro" id="IPR003673">
    <property type="entry name" value="CoA-Trfase_fam_III"/>
</dbReference>
<dbReference type="InterPro" id="IPR023606">
    <property type="entry name" value="CoA-Trfase_III_dom_1_sf"/>
</dbReference>
<gene>
    <name evidence="2" type="ORF">GFSPODELE1_LOCUS9363</name>
</gene>
<dbReference type="PANTHER" id="PTHR48228">
    <property type="entry name" value="SUCCINYL-COA--D-CITRAMALATE COA-TRANSFERASE"/>
    <property type="match status" value="1"/>
</dbReference>
<organism evidence="2 3">
    <name type="scientific">Somion occarium</name>
    <dbReference type="NCBI Taxonomy" id="3059160"/>
    <lineage>
        <taxon>Eukaryota</taxon>
        <taxon>Fungi</taxon>
        <taxon>Dikarya</taxon>
        <taxon>Basidiomycota</taxon>
        <taxon>Agaricomycotina</taxon>
        <taxon>Agaricomycetes</taxon>
        <taxon>Polyporales</taxon>
        <taxon>Cerrenaceae</taxon>
        <taxon>Somion</taxon>
    </lineage>
</organism>
<evidence type="ECO:0008006" key="4">
    <source>
        <dbReference type="Google" id="ProtNLM"/>
    </source>
</evidence>
<comment type="similarity">
    <text evidence="1">Belongs to the CoA-transferase III family.</text>
</comment>
<dbReference type="SUPFAM" id="SSF89796">
    <property type="entry name" value="CoA-transferase family III (CaiB/BaiF)"/>
    <property type="match status" value="1"/>
</dbReference>
<dbReference type="EMBL" id="OZ037950">
    <property type="protein sequence ID" value="CAL1713552.1"/>
    <property type="molecule type" value="Genomic_DNA"/>
</dbReference>
<dbReference type="InterPro" id="IPR050509">
    <property type="entry name" value="CoA-transferase_III"/>
</dbReference>